<dbReference type="AlphaFoldDB" id="A0A5B7SSZ8"/>
<dbReference type="RefSeq" id="WP_138852135.1">
    <property type="nucleotide sequence ID" value="NZ_CP040710.1"/>
</dbReference>
<protein>
    <submittedName>
        <fullName evidence="4">FecR family protein</fullName>
    </submittedName>
</protein>
<dbReference type="PIRSF" id="PIRSF018266">
    <property type="entry name" value="FecR"/>
    <property type="match status" value="1"/>
</dbReference>
<dbReference type="Proteomes" id="UP000310017">
    <property type="component" value="Chromosome"/>
</dbReference>
<reference evidence="4 5" key="1">
    <citation type="submission" date="2019-05" db="EMBL/GenBank/DDBJ databases">
        <title>Genome sequencing of F202Z8.</title>
        <authorList>
            <person name="Kwon Y.M."/>
        </authorList>
    </citation>
    <scope>NUCLEOTIDE SEQUENCE [LARGE SCALE GENOMIC DNA]</scope>
    <source>
        <strain evidence="4 5">F202Z8</strain>
    </source>
</reference>
<accession>A0A5B7SSZ8</accession>
<dbReference type="Gene3D" id="3.55.50.30">
    <property type="match status" value="1"/>
</dbReference>
<proteinExistence type="predicted"/>
<organism evidence="4 5">
    <name type="scientific">Aggregatimonas sangjinii</name>
    <dbReference type="NCBI Taxonomy" id="2583587"/>
    <lineage>
        <taxon>Bacteria</taxon>
        <taxon>Pseudomonadati</taxon>
        <taxon>Bacteroidota</taxon>
        <taxon>Flavobacteriia</taxon>
        <taxon>Flavobacteriales</taxon>
        <taxon>Flavobacteriaceae</taxon>
        <taxon>Aggregatimonas</taxon>
    </lineage>
</organism>
<evidence type="ECO:0000313" key="5">
    <source>
        <dbReference type="Proteomes" id="UP000310017"/>
    </source>
</evidence>
<dbReference type="InterPro" id="IPR006860">
    <property type="entry name" value="FecR"/>
</dbReference>
<dbReference type="Pfam" id="PF16344">
    <property type="entry name" value="FecR_C"/>
    <property type="match status" value="1"/>
</dbReference>
<dbReference type="EMBL" id="CP040710">
    <property type="protein sequence ID" value="QCW99783.1"/>
    <property type="molecule type" value="Genomic_DNA"/>
</dbReference>
<evidence type="ECO:0000259" key="2">
    <source>
        <dbReference type="Pfam" id="PF04773"/>
    </source>
</evidence>
<dbReference type="Pfam" id="PF04773">
    <property type="entry name" value="FecR"/>
    <property type="match status" value="1"/>
</dbReference>
<dbReference type="GO" id="GO:0016989">
    <property type="term" value="F:sigma factor antagonist activity"/>
    <property type="evidence" value="ECO:0007669"/>
    <property type="project" value="TreeGrafter"/>
</dbReference>
<evidence type="ECO:0000259" key="3">
    <source>
        <dbReference type="Pfam" id="PF16344"/>
    </source>
</evidence>
<sequence length="334" mass="37785">MKYRNPTLLKSLLNDSSFKNWVNKSNKNDILFWNRWISENPQEIETVETAKAIIIGVPFKKSDIDDGKVTTALENVLQKIDGSKTVKIHPKARNNGKKHLFLAAAAISLVLFGLFSIPDSNTEVVHKTGFGEIIELKLSDGTTVTLNGNSEIKYDKKNSRDITLKGEAYFKVKPIPSTNAKFWVNTNDLRVEVYGTQFHVNTREKKTNVLLDEGSIHLLLKNGAVRKMAPGEIVSFSKENNDVVHEKVNNDLKYSLWREGTYIFNNTNLKEVMKYVNYTYGLSSEFVDKDLELKTITGGIPNQNLKICLSAIEKSTGTRIVVKDKKLFIIKNEN</sequence>
<feature type="domain" description="FecR protein" evidence="2">
    <location>
        <begin position="126"/>
        <end position="216"/>
    </location>
</feature>
<keyword evidence="1" id="KW-1133">Transmembrane helix</keyword>
<dbReference type="InterPro" id="IPR032508">
    <property type="entry name" value="FecR_C"/>
</dbReference>
<name>A0A5B7SSZ8_9FLAO</name>
<dbReference type="PANTHER" id="PTHR30273">
    <property type="entry name" value="PERIPLASMIC SIGNAL SENSOR AND SIGMA FACTOR ACTIVATOR FECR-RELATED"/>
    <property type="match status" value="1"/>
</dbReference>
<feature type="domain" description="Protein FecR C-terminal" evidence="3">
    <location>
        <begin position="262"/>
        <end position="329"/>
    </location>
</feature>
<feature type="transmembrane region" description="Helical" evidence="1">
    <location>
        <begin position="100"/>
        <end position="117"/>
    </location>
</feature>
<keyword evidence="1" id="KW-0472">Membrane</keyword>
<keyword evidence="5" id="KW-1185">Reference proteome</keyword>
<dbReference type="KEGG" id="asag:FGM00_06605"/>
<evidence type="ECO:0000256" key="1">
    <source>
        <dbReference type="SAM" id="Phobius"/>
    </source>
</evidence>
<keyword evidence="1" id="KW-0812">Transmembrane</keyword>
<dbReference type="InterPro" id="IPR012373">
    <property type="entry name" value="Ferrdict_sens_TM"/>
</dbReference>
<dbReference type="Gene3D" id="2.60.120.1440">
    <property type="match status" value="1"/>
</dbReference>
<dbReference type="OrthoDB" id="645173at2"/>
<evidence type="ECO:0000313" key="4">
    <source>
        <dbReference type="EMBL" id="QCW99783.1"/>
    </source>
</evidence>
<gene>
    <name evidence="4" type="ORF">FGM00_06605</name>
</gene>
<dbReference type="PANTHER" id="PTHR30273:SF2">
    <property type="entry name" value="PROTEIN FECR"/>
    <property type="match status" value="1"/>
</dbReference>